<evidence type="ECO:0000313" key="2">
    <source>
        <dbReference type="EMBL" id="MBS9524410.1"/>
    </source>
</evidence>
<comment type="caution">
    <text evidence="2">The sequence shown here is derived from an EMBL/GenBank/DDBJ whole genome shotgun (WGS) entry which is preliminary data.</text>
</comment>
<sequence length="209" mass="24116">MRSIIAVLIIGLSLFGCTNEDNAAGNSLIQDGDGDGSFNINKVTHGDTPIWLVEKDLDKLEKYYSSIETLDDNSLKFKGHEFLNLGFINLENKFNLRLERTEGKSQWFIGDGIQVYKKDEDISSYLILKVDQFLEENKVLGKSIKSIQNFKQSFPVSYSLRNQTDPYLMNFSVEDQDIVYDYAYLHLENLNKNIHFRWIDGELIQIVIE</sequence>
<feature type="signal peptide" evidence="1">
    <location>
        <begin position="1"/>
        <end position="23"/>
    </location>
</feature>
<name>A0AAP2CIE0_9BACT</name>
<gene>
    <name evidence="2" type="ORF">KI659_10315</name>
</gene>
<dbReference type="AlphaFoldDB" id="A0AAP2CIE0"/>
<feature type="chain" id="PRO_5043012179" description="Lipoprotein" evidence="1">
    <location>
        <begin position="24"/>
        <end position="209"/>
    </location>
</feature>
<keyword evidence="1" id="KW-0732">Signal</keyword>
<dbReference type="PROSITE" id="PS51257">
    <property type="entry name" value="PROKAR_LIPOPROTEIN"/>
    <property type="match status" value="1"/>
</dbReference>
<organism evidence="2 3">
    <name type="scientific">Litoribacter ruber</name>
    <dbReference type="NCBI Taxonomy" id="702568"/>
    <lineage>
        <taxon>Bacteria</taxon>
        <taxon>Pseudomonadati</taxon>
        <taxon>Bacteroidota</taxon>
        <taxon>Cytophagia</taxon>
        <taxon>Cytophagales</taxon>
        <taxon>Cyclobacteriaceae</taxon>
        <taxon>Litoribacter</taxon>
    </lineage>
</organism>
<dbReference type="RefSeq" id="WP_213945266.1">
    <property type="nucleotide sequence ID" value="NZ_JAHCMY010000004.1"/>
</dbReference>
<keyword evidence="3" id="KW-1185">Reference proteome</keyword>
<evidence type="ECO:0000313" key="3">
    <source>
        <dbReference type="Proteomes" id="UP001319104"/>
    </source>
</evidence>
<proteinExistence type="predicted"/>
<protein>
    <recommendedName>
        <fullName evidence="4">Lipoprotein</fullName>
    </recommendedName>
</protein>
<accession>A0AAP2CIE0</accession>
<evidence type="ECO:0008006" key="4">
    <source>
        <dbReference type="Google" id="ProtNLM"/>
    </source>
</evidence>
<dbReference type="EMBL" id="JAHCMY010000004">
    <property type="protein sequence ID" value="MBS9524410.1"/>
    <property type="molecule type" value="Genomic_DNA"/>
</dbReference>
<reference evidence="2 3" key="1">
    <citation type="submission" date="2021-05" db="EMBL/GenBank/DDBJ databases">
        <authorList>
            <person name="Zhang Z.D."/>
            <person name="Osman G."/>
        </authorList>
    </citation>
    <scope>NUCLEOTIDE SEQUENCE [LARGE SCALE GENOMIC DNA]</scope>
    <source>
        <strain evidence="2 3">KCTC 32217</strain>
    </source>
</reference>
<evidence type="ECO:0000256" key="1">
    <source>
        <dbReference type="SAM" id="SignalP"/>
    </source>
</evidence>
<dbReference type="Proteomes" id="UP001319104">
    <property type="component" value="Unassembled WGS sequence"/>
</dbReference>